<sequence>MLLAGVGFLLPYNSFITDVDYLHHKFQGTSIVFDMSLTYIVVALLAVILNNVLVERLSMHTRITVGYILALGPLIFVSVFDVWLEKFTTKEAYVINLLSVGVVAFGCT</sequence>
<evidence type="ECO:0000256" key="5">
    <source>
        <dbReference type="ARBA" id="ARBA00022989"/>
    </source>
</evidence>
<keyword evidence="6 7" id="KW-0472">Membrane</keyword>
<comment type="subcellular location">
    <subcellularLocation>
        <location evidence="1">Membrane</location>
        <topology evidence="1">Multi-pass membrane protein</topology>
    </subcellularLocation>
</comment>
<organism evidence="8 9">
    <name type="scientific">Ataeniobius toweri</name>
    <dbReference type="NCBI Taxonomy" id="208326"/>
    <lineage>
        <taxon>Eukaryota</taxon>
        <taxon>Metazoa</taxon>
        <taxon>Chordata</taxon>
        <taxon>Craniata</taxon>
        <taxon>Vertebrata</taxon>
        <taxon>Euteleostomi</taxon>
        <taxon>Actinopterygii</taxon>
        <taxon>Neopterygii</taxon>
        <taxon>Teleostei</taxon>
        <taxon>Neoteleostei</taxon>
        <taxon>Acanthomorphata</taxon>
        <taxon>Ovalentaria</taxon>
        <taxon>Atherinomorphae</taxon>
        <taxon>Cyprinodontiformes</taxon>
        <taxon>Goodeidae</taxon>
        <taxon>Ataeniobius</taxon>
    </lineage>
</organism>
<reference evidence="8 9" key="1">
    <citation type="submission" date="2021-07" db="EMBL/GenBank/DDBJ databases">
        <authorList>
            <person name="Palmer J.M."/>
        </authorList>
    </citation>
    <scope>NUCLEOTIDE SEQUENCE [LARGE SCALE GENOMIC DNA]</scope>
    <source>
        <strain evidence="8 9">AT_MEX2019</strain>
        <tissue evidence="8">Muscle</tissue>
    </source>
</reference>
<evidence type="ECO:0000313" key="8">
    <source>
        <dbReference type="EMBL" id="MED6256256.1"/>
    </source>
</evidence>
<comment type="similarity">
    <text evidence="2">Belongs to the SLC29A/ENT transporter (TC 2.A.57) family.</text>
</comment>
<name>A0ABU7C0I4_9TELE</name>
<evidence type="ECO:0000256" key="6">
    <source>
        <dbReference type="ARBA" id="ARBA00023136"/>
    </source>
</evidence>
<proteinExistence type="inferred from homology"/>
<dbReference type="PANTHER" id="PTHR10332">
    <property type="entry name" value="EQUILIBRATIVE NUCLEOSIDE TRANSPORTER"/>
    <property type="match status" value="1"/>
</dbReference>
<evidence type="ECO:0000313" key="9">
    <source>
        <dbReference type="Proteomes" id="UP001345963"/>
    </source>
</evidence>
<evidence type="ECO:0000256" key="7">
    <source>
        <dbReference type="SAM" id="Phobius"/>
    </source>
</evidence>
<evidence type="ECO:0000256" key="1">
    <source>
        <dbReference type="ARBA" id="ARBA00004141"/>
    </source>
</evidence>
<dbReference type="PANTHER" id="PTHR10332:SF10">
    <property type="entry name" value="EQUILIBRATIVE NUCLEOSIDE TRANSPORTER 4"/>
    <property type="match status" value="1"/>
</dbReference>
<dbReference type="InterPro" id="IPR002259">
    <property type="entry name" value="Eqnu_transpt"/>
</dbReference>
<evidence type="ECO:0000256" key="4">
    <source>
        <dbReference type="ARBA" id="ARBA00022692"/>
    </source>
</evidence>
<keyword evidence="4 7" id="KW-0812">Transmembrane</keyword>
<dbReference type="EMBL" id="JAHUTI010073813">
    <property type="protein sequence ID" value="MED6256256.1"/>
    <property type="molecule type" value="Genomic_DNA"/>
</dbReference>
<feature type="transmembrane region" description="Helical" evidence="7">
    <location>
        <begin position="65"/>
        <end position="84"/>
    </location>
</feature>
<keyword evidence="3" id="KW-0813">Transport</keyword>
<accession>A0ABU7C0I4</accession>
<protein>
    <recommendedName>
        <fullName evidence="10">EamA domain-containing protein</fullName>
    </recommendedName>
</protein>
<dbReference type="Proteomes" id="UP001345963">
    <property type="component" value="Unassembled WGS sequence"/>
</dbReference>
<evidence type="ECO:0000256" key="3">
    <source>
        <dbReference type="ARBA" id="ARBA00022448"/>
    </source>
</evidence>
<feature type="transmembrane region" description="Helical" evidence="7">
    <location>
        <begin position="31"/>
        <end position="53"/>
    </location>
</feature>
<keyword evidence="5 7" id="KW-1133">Transmembrane helix</keyword>
<gene>
    <name evidence="8" type="ORF">ATANTOWER_022667</name>
</gene>
<evidence type="ECO:0008006" key="10">
    <source>
        <dbReference type="Google" id="ProtNLM"/>
    </source>
</evidence>
<keyword evidence="9" id="KW-1185">Reference proteome</keyword>
<evidence type="ECO:0000256" key="2">
    <source>
        <dbReference type="ARBA" id="ARBA00007965"/>
    </source>
</evidence>
<feature type="non-terminal residue" evidence="8">
    <location>
        <position position="108"/>
    </location>
</feature>
<comment type="caution">
    <text evidence="8">The sequence shown here is derived from an EMBL/GenBank/DDBJ whole genome shotgun (WGS) entry which is preliminary data.</text>
</comment>